<dbReference type="Gene3D" id="3.40.630.30">
    <property type="match status" value="1"/>
</dbReference>
<dbReference type="Pfam" id="PF13302">
    <property type="entry name" value="Acetyltransf_3"/>
    <property type="match status" value="1"/>
</dbReference>
<dbReference type="RefSeq" id="WP_072607149.1">
    <property type="nucleotide sequence ID" value="NZ_CP018171.1"/>
</dbReference>
<keyword evidence="3" id="KW-1185">Reference proteome</keyword>
<dbReference type="PANTHER" id="PTHR43441:SF2">
    <property type="entry name" value="FAMILY ACETYLTRANSFERASE, PUTATIVE (AFU_ORTHOLOGUE AFUA_7G00850)-RELATED"/>
    <property type="match status" value="1"/>
</dbReference>
<feature type="domain" description="N-acetyltransferase" evidence="1">
    <location>
        <begin position="36"/>
        <end position="181"/>
    </location>
</feature>
<dbReference type="OrthoDB" id="5295305at2"/>
<dbReference type="InterPro" id="IPR016181">
    <property type="entry name" value="Acyl_CoA_acyltransferase"/>
</dbReference>
<dbReference type="InterPro" id="IPR051908">
    <property type="entry name" value="Ribosomal_N-acetyltransferase"/>
</dbReference>
<evidence type="ECO:0000313" key="2">
    <source>
        <dbReference type="EMBL" id="APH73685.1"/>
    </source>
</evidence>
<dbReference type="FunFam" id="3.40.630.30:FF:000047">
    <property type="entry name" value="Acetyltransferase, GNAT family"/>
    <property type="match status" value="1"/>
</dbReference>
<dbReference type="EMBL" id="CP018171">
    <property type="protein sequence ID" value="APH73685.1"/>
    <property type="molecule type" value="Genomic_DNA"/>
</dbReference>
<reference evidence="3" key="1">
    <citation type="submission" date="2016-11" db="EMBL/GenBank/DDBJ databases">
        <title>Mesorhizobium oceanicum sp. nov., isolated from deep seawater in South China Sea.</title>
        <authorList>
            <person name="Fu G.-Y."/>
        </authorList>
    </citation>
    <scope>NUCLEOTIDE SEQUENCE [LARGE SCALE GENOMIC DNA]</scope>
    <source>
        <strain evidence="3">B7</strain>
    </source>
</reference>
<dbReference type="STRING" id="1670800.BSQ44_21595"/>
<proteinExistence type="predicted"/>
<protein>
    <submittedName>
        <fullName evidence="2">GNAT family N-acetyltransferase</fullName>
    </submittedName>
</protein>
<dbReference type="Proteomes" id="UP000182840">
    <property type="component" value="Chromosome"/>
</dbReference>
<dbReference type="PROSITE" id="PS51186">
    <property type="entry name" value="GNAT"/>
    <property type="match status" value="1"/>
</dbReference>
<evidence type="ECO:0000313" key="3">
    <source>
        <dbReference type="Proteomes" id="UP000182840"/>
    </source>
</evidence>
<dbReference type="SUPFAM" id="SSF55729">
    <property type="entry name" value="Acyl-CoA N-acyltransferases (Nat)"/>
    <property type="match status" value="1"/>
</dbReference>
<dbReference type="AlphaFoldDB" id="A0A1L3SWK0"/>
<keyword evidence="2" id="KW-0808">Transferase</keyword>
<organism evidence="2 3">
    <name type="scientific">Aquibium oceanicum</name>
    <dbReference type="NCBI Taxonomy" id="1670800"/>
    <lineage>
        <taxon>Bacteria</taxon>
        <taxon>Pseudomonadati</taxon>
        <taxon>Pseudomonadota</taxon>
        <taxon>Alphaproteobacteria</taxon>
        <taxon>Hyphomicrobiales</taxon>
        <taxon>Phyllobacteriaceae</taxon>
        <taxon>Aquibium</taxon>
    </lineage>
</organism>
<evidence type="ECO:0000259" key="1">
    <source>
        <dbReference type="PROSITE" id="PS51186"/>
    </source>
</evidence>
<dbReference type="GO" id="GO:0008999">
    <property type="term" value="F:protein-N-terminal-alanine acetyltransferase activity"/>
    <property type="evidence" value="ECO:0007669"/>
    <property type="project" value="TreeGrafter"/>
</dbReference>
<accession>A0A1L3SWK0</accession>
<dbReference type="KEGG" id="meso:BSQ44_21595"/>
<sequence>MTDLSRWTPRARPARAPIDGRYVRLEPLSADRHGDDLFRAATEGNADDRFRWLFETTPPDRADFQVWLAKVESSEDPLFFAVIDKASGEAVGRQTLMRIDPAHGVIEIGNIHWGPRMQRSRLATEAFFLFARHVFDDLGYRRYEWKCNDRNEPSKRAALRFGFTFEGVFRQHIIVKGENRDTAWFSIIDGEWPALRAAFEAWLDPRNFDPDGRQKRRLEDIRAQARE</sequence>
<name>A0A1L3SWK0_9HYPH</name>
<dbReference type="PANTHER" id="PTHR43441">
    <property type="entry name" value="RIBOSOMAL-PROTEIN-SERINE ACETYLTRANSFERASE"/>
    <property type="match status" value="1"/>
</dbReference>
<dbReference type="GO" id="GO:1990189">
    <property type="term" value="F:protein N-terminal-serine acetyltransferase activity"/>
    <property type="evidence" value="ECO:0007669"/>
    <property type="project" value="TreeGrafter"/>
</dbReference>
<dbReference type="InterPro" id="IPR000182">
    <property type="entry name" value="GNAT_dom"/>
</dbReference>
<gene>
    <name evidence="2" type="ORF">BSQ44_21595</name>
</gene>